<comment type="caution">
    <text evidence="1">The sequence shown here is derived from an EMBL/GenBank/DDBJ whole genome shotgun (WGS) entry which is preliminary data.</text>
</comment>
<accession>B4CW98</accession>
<protein>
    <submittedName>
        <fullName evidence="1">Uncharacterized protein</fullName>
    </submittedName>
</protein>
<dbReference type="AlphaFoldDB" id="B4CW98"/>
<gene>
    <name evidence="1" type="ORF">CfE428DRAFT_0935</name>
</gene>
<dbReference type="Proteomes" id="UP000005824">
    <property type="component" value="Unassembled WGS sequence"/>
</dbReference>
<dbReference type="EMBL" id="ABVL01000002">
    <property type="protein sequence ID" value="EDY21690.1"/>
    <property type="molecule type" value="Genomic_DNA"/>
</dbReference>
<name>B4CW98_9BACT</name>
<evidence type="ECO:0000313" key="2">
    <source>
        <dbReference type="Proteomes" id="UP000005824"/>
    </source>
</evidence>
<reference evidence="1 2" key="1">
    <citation type="journal article" date="2011" name="J. Bacteriol.">
        <title>Genome sequence of Chthoniobacter flavus Ellin428, an aerobic heterotrophic soil bacterium.</title>
        <authorList>
            <person name="Kant R."/>
            <person name="van Passel M.W."/>
            <person name="Palva A."/>
            <person name="Lucas S."/>
            <person name="Lapidus A."/>
            <person name="Glavina Del Rio T."/>
            <person name="Dalin E."/>
            <person name="Tice H."/>
            <person name="Bruce D."/>
            <person name="Goodwin L."/>
            <person name="Pitluck S."/>
            <person name="Larimer F.W."/>
            <person name="Land M.L."/>
            <person name="Hauser L."/>
            <person name="Sangwan P."/>
            <person name="de Vos W.M."/>
            <person name="Janssen P.H."/>
            <person name="Smidt H."/>
        </authorList>
    </citation>
    <scope>NUCLEOTIDE SEQUENCE [LARGE SCALE GENOMIC DNA]</scope>
    <source>
        <strain evidence="1 2">Ellin428</strain>
    </source>
</reference>
<dbReference type="STRING" id="497964.CfE428DRAFT_0935"/>
<keyword evidence="2" id="KW-1185">Reference proteome</keyword>
<dbReference type="InParanoid" id="B4CW98"/>
<organism evidence="1 2">
    <name type="scientific">Chthoniobacter flavus Ellin428</name>
    <dbReference type="NCBI Taxonomy" id="497964"/>
    <lineage>
        <taxon>Bacteria</taxon>
        <taxon>Pseudomonadati</taxon>
        <taxon>Verrucomicrobiota</taxon>
        <taxon>Spartobacteria</taxon>
        <taxon>Chthoniobacterales</taxon>
        <taxon>Chthoniobacteraceae</taxon>
        <taxon>Chthoniobacter</taxon>
    </lineage>
</organism>
<proteinExistence type="predicted"/>
<evidence type="ECO:0000313" key="1">
    <source>
        <dbReference type="EMBL" id="EDY21690.1"/>
    </source>
</evidence>
<sequence length="216" mass="25164">MPGHRATFAFQARETARFQRIEIRPTFEIDRHEYFSHLWTLAQMRAQRGIRKRPRLHGLGNLPRDPQPRIVAELASFNSTERENIGGPLQSRGLHLARRTAQSREHGIARGIDKKLRPDPFRTTAPGQRDRISIRRHDLRLQTHFQIRRLARNGIAQGGKHHWSLQQHLYAPHAHRITGAALRYQTPRKFRGKAGIRQHRCAVTFRQSVKPANRVH</sequence>